<dbReference type="OrthoDB" id="7876689at2"/>
<dbReference type="InterPro" id="IPR021395">
    <property type="entry name" value="DUF3035"/>
</dbReference>
<evidence type="ECO:0008006" key="4">
    <source>
        <dbReference type="Google" id="ProtNLM"/>
    </source>
</evidence>
<feature type="region of interest" description="Disordered" evidence="1">
    <location>
        <begin position="48"/>
        <end position="67"/>
    </location>
</feature>
<dbReference type="EMBL" id="CYSD01000037">
    <property type="protein sequence ID" value="CUH79221.1"/>
    <property type="molecule type" value="Genomic_DNA"/>
</dbReference>
<name>A0A0P1GW86_9RHOB</name>
<evidence type="ECO:0000313" key="2">
    <source>
        <dbReference type="EMBL" id="CUH79221.1"/>
    </source>
</evidence>
<protein>
    <recommendedName>
        <fullName evidence="4">Beta-barrel assembly machine subunit BamF</fullName>
    </recommendedName>
</protein>
<accession>A0A0P1GW86</accession>
<proteinExistence type="predicted"/>
<dbReference type="Pfam" id="PF11233">
    <property type="entry name" value="DUF3035"/>
    <property type="match status" value="1"/>
</dbReference>
<dbReference type="PROSITE" id="PS51257">
    <property type="entry name" value="PROKAR_LIPOPROTEIN"/>
    <property type="match status" value="1"/>
</dbReference>
<dbReference type="STRING" id="928856.SAMN04488049_101440"/>
<dbReference type="RefSeq" id="WP_058290321.1">
    <property type="nucleotide sequence ID" value="NZ_CYSD01000037.1"/>
</dbReference>
<keyword evidence="3" id="KW-1185">Reference proteome</keyword>
<organism evidence="2 3">
    <name type="scientific">Tritonibacter multivorans</name>
    <dbReference type="NCBI Taxonomy" id="928856"/>
    <lineage>
        <taxon>Bacteria</taxon>
        <taxon>Pseudomonadati</taxon>
        <taxon>Pseudomonadota</taxon>
        <taxon>Alphaproteobacteria</taxon>
        <taxon>Rhodobacterales</taxon>
        <taxon>Paracoccaceae</taxon>
        <taxon>Tritonibacter</taxon>
    </lineage>
</organism>
<reference evidence="2" key="1">
    <citation type="submission" date="2015-09" db="EMBL/GenBank/DDBJ databases">
        <authorList>
            <consortium name="Swine Surveillance"/>
        </authorList>
    </citation>
    <scope>NUCLEOTIDE SEQUENCE [LARGE SCALE GENOMIC DNA]</scope>
    <source>
        <strain evidence="2">CECT 7557</strain>
    </source>
</reference>
<evidence type="ECO:0000313" key="3">
    <source>
        <dbReference type="Proteomes" id="UP000052022"/>
    </source>
</evidence>
<gene>
    <name evidence="2" type="ORF">TRM7557_02278</name>
</gene>
<sequence length="169" mass="17699">MRLTFGVMVLIAATGLSACAKKGLRELDARRNSPDEFLVLPSNPLEAPASYASLPEPTPGGANLTDRDPSAEAVAALGGRVAPAGGVPSGDAALVAAASRHGVTQDIRPELAEADAKLRKRNAFLANIKLFRVDRYAEVYERDTLEPNALAGRYQRAGVPVPSAPPADD</sequence>
<dbReference type="AlphaFoldDB" id="A0A0P1GW86"/>
<dbReference type="Proteomes" id="UP000052022">
    <property type="component" value="Unassembled WGS sequence"/>
</dbReference>
<evidence type="ECO:0000256" key="1">
    <source>
        <dbReference type="SAM" id="MobiDB-lite"/>
    </source>
</evidence>